<name>L1I7Q2_GUITC</name>
<evidence type="ECO:0000259" key="1">
    <source>
        <dbReference type="PROSITE" id="PS50106"/>
    </source>
</evidence>
<organism evidence="2">
    <name type="scientific">Guillardia theta (strain CCMP2712)</name>
    <name type="common">Cryptophyte</name>
    <dbReference type="NCBI Taxonomy" id="905079"/>
    <lineage>
        <taxon>Eukaryota</taxon>
        <taxon>Cryptophyceae</taxon>
        <taxon>Pyrenomonadales</taxon>
        <taxon>Geminigeraceae</taxon>
        <taxon>Guillardia</taxon>
    </lineage>
</organism>
<dbReference type="EnsemblProtists" id="EKX32271">
    <property type="protein sequence ID" value="EKX32271"/>
    <property type="gene ID" value="GUITHDRAFT_121563"/>
</dbReference>
<evidence type="ECO:0000313" key="3">
    <source>
        <dbReference type="EnsemblProtists" id="EKX32271"/>
    </source>
</evidence>
<dbReference type="RefSeq" id="XP_005819251.1">
    <property type="nucleotide sequence ID" value="XM_005819194.1"/>
</dbReference>
<reference evidence="3" key="3">
    <citation type="submission" date="2015-06" db="UniProtKB">
        <authorList>
            <consortium name="EnsemblProtists"/>
        </authorList>
    </citation>
    <scope>IDENTIFICATION</scope>
</reference>
<dbReference type="HOGENOM" id="CLU_770390_0_0_1"/>
<feature type="domain" description="PDZ" evidence="1">
    <location>
        <begin position="41"/>
        <end position="99"/>
    </location>
</feature>
<dbReference type="AlphaFoldDB" id="L1I7Q2"/>
<reference evidence="4" key="2">
    <citation type="submission" date="2012-11" db="EMBL/GenBank/DDBJ databases">
        <authorList>
            <person name="Kuo A."/>
            <person name="Curtis B.A."/>
            <person name="Tanifuji G."/>
            <person name="Burki F."/>
            <person name="Gruber A."/>
            <person name="Irimia M."/>
            <person name="Maruyama S."/>
            <person name="Arias M.C."/>
            <person name="Ball S.G."/>
            <person name="Gile G.H."/>
            <person name="Hirakawa Y."/>
            <person name="Hopkins J.F."/>
            <person name="Rensing S.A."/>
            <person name="Schmutz J."/>
            <person name="Symeonidi A."/>
            <person name="Elias M."/>
            <person name="Eveleigh R.J."/>
            <person name="Herman E.K."/>
            <person name="Klute M.J."/>
            <person name="Nakayama T."/>
            <person name="Obornik M."/>
            <person name="Reyes-Prieto A."/>
            <person name="Armbrust E.V."/>
            <person name="Aves S.J."/>
            <person name="Beiko R.G."/>
            <person name="Coutinho P."/>
            <person name="Dacks J.B."/>
            <person name="Durnford D.G."/>
            <person name="Fast N.M."/>
            <person name="Green B.R."/>
            <person name="Grisdale C."/>
            <person name="Hempe F."/>
            <person name="Henrissat B."/>
            <person name="Hoppner M.P."/>
            <person name="Ishida K.-I."/>
            <person name="Kim E."/>
            <person name="Koreny L."/>
            <person name="Kroth P.G."/>
            <person name="Liu Y."/>
            <person name="Malik S.-B."/>
            <person name="Maier U.G."/>
            <person name="McRose D."/>
            <person name="Mock T."/>
            <person name="Neilson J.A."/>
            <person name="Onodera N.T."/>
            <person name="Poole A.M."/>
            <person name="Pritham E.J."/>
            <person name="Richards T.A."/>
            <person name="Rocap G."/>
            <person name="Roy S.W."/>
            <person name="Sarai C."/>
            <person name="Schaack S."/>
            <person name="Shirato S."/>
            <person name="Slamovits C.H."/>
            <person name="Spencer D.F."/>
            <person name="Suzuki S."/>
            <person name="Worden A.Z."/>
            <person name="Zauner S."/>
            <person name="Barry K."/>
            <person name="Bell C."/>
            <person name="Bharti A.K."/>
            <person name="Crow J.A."/>
            <person name="Grimwood J."/>
            <person name="Kramer R."/>
            <person name="Lindquist E."/>
            <person name="Lucas S."/>
            <person name="Salamov A."/>
            <person name="McFadden G.I."/>
            <person name="Lane C.E."/>
            <person name="Keeling P.J."/>
            <person name="Gray M.W."/>
            <person name="Grigoriev I.V."/>
            <person name="Archibald J.M."/>
        </authorList>
    </citation>
    <scope>NUCLEOTIDE SEQUENCE</scope>
    <source>
        <strain evidence="4">CCMP2712</strain>
    </source>
</reference>
<dbReference type="SMART" id="SM00228">
    <property type="entry name" value="PDZ"/>
    <property type="match status" value="1"/>
</dbReference>
<evidence type="ECO:0000313" key="4">
    <source>
        <dbReference type="Proteomes" id="UP000011087"/>
    </source>
</evidence>
<proteinExistence type="predicted"/>
<dbReference type="InterPro" id="IPR036034">
    <property type="entry name" value="PDZ_sf"/>
</dbReference>
<dbReference type="PaxDb" id="55529-EKX32271"/>
<gene>
    <name evidence="2" type="ORF">GUITHDRAFT_121563</name>
</gene>
<dbReference type="EMBL" id="JH993201">
    <property type="protein sequence ID" value="EKX32271.1"/>
    <property type="molecule type" value="Genomic_DNA"/>
</dbReference>
<dbReference type="GeneID" id="17288999"/>
<dbReference type="PROSITE" id="PS50106">
    <property type="entry name" value="PDZ"/>
    <property type="match status" value="1"/>
</dbReference>
<dbReference type="KEGG" id="gtt:GUITHDRAFT_121563"/>
<dbReference type="InterPro" id="IPR001478">
    <property type="entry name" value="PDZ"/>
</dbReference>
<sequence length="360" mass="40549">MAMKEKVAAMRRRIAMVSSFPTSLPSSSSSSSAADLGETRLLPAGFSSKSTVGVMLNGFVIEGLVVGGPAFSSQALARGDEILAVDDQPASSSQVLHALLRGDDVPGSQVKLSFRKQGKAEVRQVVLSRMRSEEVADKRRMLELFACIQNFFEDPPQDTTDATSTVDLAIQLWTKMLLADSERLKRAEDSCRDMKSCCLEVLAELEEELEVDRVGLRESLLRWQQRERRRSLSLKAFGLWRCCEREKSDEAAKERMTRKLMVKVWRYHVKSISVIQHRALRRISMMRTSAAFMSWRDLVLMEKGDESNHQLTEEIEHACIEPVEKDQSEPTLYLLLLQKTTFSSGNNILASYKLPNAAQK</sequence>
<dbReference type="SUPFAM" id="SSF50156">
    <property type="entry name" value="PDZ domain-like"/>
    <property type="match status" value="1"/>
</dbReference>
<dbReference type="Proteomes" id="UP000011087">
    <property type="component" value="Unassembled WGS sequence"/>
</dbReference>
<accession>L1I7Q2</accession>
<reference evidence="2 4" key="1">
    <citation type="journal article" date="2012" name="Nature">
        <title>Algal genomes reveal evolutionary mosaicism and the fate of nucleomorphs.</title>
        <authorList>
            <consortium name="DOE Joint Genome Institute"/>
            <person name="Curtis B.A."/>
            <person name="Tanifuji G."/>
            <person name="Burki F."/>
            <person name="Gruber A."/>
            <person name="Irimia M."/>
            <person name="Maruyama S."/>
            <person name="Arias M.C."/>
            <person name="Ball S.G."/>
            <person name="Gile G.H."/>
            <person name="Hirakawa Y."/>
            <person name="Hopkins J.F."/>
            <person name="Kuo A."/>
            <person name="Rensing S.A."/>
            <person name="Schmutz J."/>
            <person name="Symeonidi A."/>
            <person name="Elias M."/>
            <person name="Eveleigh R.J."/>
            <person name="Herman E.K."/>
            <person name="Klute M.J."/>
            <person name="Nakayama T."/>
            <person name="Obornik M."/>
            <person name="Reyes-Prieto A."/>
            <person name="Armbrust E.V."/>
            <person name="Aves S.J."/>
            <person name="Beiko R.G."/>
            <person name="Coutinho P."/>
            <person name="Dacks J.B."/>
            <person name="Durnford D.G."/>
            <person name="Fast N.M."/>
            <person name="Green B.R."/>
            <person name="Grisdale C.J."/>
            <person name="Hempel F."/>
            <person name="Henrissat B."/>
            <person name="Hoppner M.P."/>
            <person name="Ishida K."/>
            <person name="Kim E."/>
            <person name="Koreny L."/>
            <person name="Kroth P.G."/>
            <person name="Liu Y."/>
            <person name="Malik S.B."/>
            <person name="Maier U.G."/>
            <person name="McRose D."/>
            <person name="Mock T."/>
            <person name="Neilson J.A."/>
            <person name="Onodera N.T."/>
            <person name="Poole A.M."/>
            <person name="Pritham E.J."/>
            <person name="Richards T.A."/>
            <person name="Rocap G."/>
            <person name="Roy S.W."/>
            <person name="Sarai C."/>
            <person name="Schaack S."/>
            <person name="Shirato S."/>
            <person name="Slamovits C.H."/>
            <person name="Spencer D.F."/>
            <person name="Suzuki S."/>
            <person name="Worden A.Z."/>
            <person name="Zauner S."/>
            <person name="Barry K."/>
            <person name="Bell C."/>
            <person name="Bharti A.K."/>
            <person name="Crow J.A."/>
            <person name="Grimwood J."/>
            <person name="Kramer R."/>
            <person name="Lindquist E."/>
            <person name="Lucas S."/>
            <person name="Salamov A."/>
            <person name="McFadden G.I."/>
            <person name="Lane C.E."/>
            <person name="Keeling P.J."/>
            <person name="Gray M.W."/>
            <person name="Grigoriev I.V."/>
            <person name="Archibald J.M."/>
        </authorList>
    </citation>
    <scope>NUCLEOTIDE SEQUENCE</scope>
    <source>
        <strain evidence="2 4">CCMP2712</strain>
    </source>
</reference>
<keyword evidence="4" id="KW-1185">Reference proteome</keyword>
<evidence type="ECO:0000313" key="2">
    <source>
        <dbReference type="EMBL" id="EKX32271.1"/>
    </source>
</evidence>
<protein>
    <recommendedName>
        <fullName evidence="1">PDZ domain-containing protein</fullName>
    </recommendedName>
</protein>
<dbReference type="Pfam" id="PF13180">
    <property type="entry name" value="PDZ_2"/>
    <property type="match status" value="1"/>
</dbReference>
<dbReference type="Gene3D" id="2.30.42.10">
    <property type="match status" value="1"/>
</dbReference>